<dbReference type="SUPFAM" id="SSF50249">
    <property type="entry name" value="Nucleic acid-binding proteins"/>
    <property type="match status" value="1"/>
</dbReference>
<feature type="region of interest" description="Disordered" evidence="1">
    <location>
        <begin position="349"/>
        <end position="371"/>
    </location>
</feature>
<comment type="caution">
    <text evidence="2">The sequence shown here is derived from an EMBL/GenBank/DDBJ whole genome shotgun (WGS) entry which is preliminary data.</text>
</comment>
<evidence type="ECO:0000313" key="3">
    <source>
        <dbReference type="Proteomes" id="UP000070328"/>
    </source>
</evidence>
<feature type="compositionally biased region" description="Acidic residues" evidence="1">
    <location>
        <begin position="281"/>
        <end position="290"/>
    </location>
</feature>
<organism evidence="2 3">
    <name type="scientific">Colletotrichum simmondsii</name>
    <dbReference type="NCBI Taxonomy" id="703756"/>
    <lineage>
        <taxon>Eukaryota</taxon>
        <taxon>Fungi</taxon>
        <taxon>Dikarya</taxon>
        <taxon>Ascomycota</taxon>
        <taxon>Pezizomycotina</taxon>
        <taxon>Sordariomycetes</taxon>
        <taxon>Hypocreomycetidae</taxon>
        <taxon>Glomerellales</taxon>
        <taxon>Glomerellaceae</taxon>
        <taxon>Colletotrichum</taxon>
        <taxon>Colletotrichum acutatum species complex</taxon>
    </lineage>
</organism>
<proteinExistence type="predicted"/>
<evidence type="ECO:0000256" key="1">
    <source>
        <dbReference type="SAM" id="MobiDB-lite"/>
    </source>
</evidence>
<dbReference type="AlphaFoldDB" id="A0A135SKE9"/>
<accession>A0A135SKE9</accession>
<feature type="region of interest" description="Disordered" evidence="1">
    <location>
        <begin position="279"/>
        <end position="321"/>
    </location>
</feature>
<keyword evidence="3" id="KW-1185">Reference proteome</keyword>
<feature type="region of interest" description="Disordered" evidence="1">
    <location>
        <begin position="85"/>
        <end position="140"/>
    </location>
</feature>
<dbReference type="OrthoDB" id="1918685at2759"/>
<dbReference type="Proteomes" id="UP000070328">
    <property type="component" value="Unassembled WGS sequence"/>
</dbReference>
<gene>
    <name evidence="2" type="ORF">CSIM01_04915</name>
</gene>
<dbReference type="EMBL" id="JFBX01000526">
    <property type="protein sequence ID" value="KXH36400.1"/>
    <property type="molecule type" value="Genomic_DNA"/>
</dbReference>
<dbReference type="Gene3D" id="2.40.50.140">
    <property type="entry name" value="Nucleic acid-binding proteins"/>
    <property type="match status" value="1"/>
</dbReference>
<reference evidence="2 3" key="1">
    <citation type="submission" date="2014-02" db="EMBL/GenBank/DDBJ databases">
        <title>The genome sequence of Colletotrichum simmondsii CBS122122.</title>
        <authorList>
            <person name="Baroncelli R."/>
            <person name="Thon M.R."/>
        </authorList>
    </citation>
    <scope>NUCLEOTIDE SEQUENCE [LARGE SCALE GENOMIC DNA]</scope>
    <source>
        <strain evidence="2 3">CBS122122</strain>
    </source>
</reference>
<sequence length="513" mass="57393">MPTNEEKGFGWLITLPERMTGGLDVIPVVMRLTTGLTTSPLITRVTFVDRKEDLGMAFRKYEACAISYLKDHIYHRSNLQWACPPRRGPVSDLAPSPHWRRNLTETSPLDAHGLSSHAASPRNDARVHMSPNTPEKPASPAEVAFANDAEPFVPKPLINDLLRTRYCIPGSIFLVEDVESLPVPRSKRWRAIRLMLGDGELCIQALLRGEMHRFLDTRAVRVGCYVRLGEFSIRLQDLVGQDGRSGGTRQMVYLVVHDLVTVGWHRALTEPDVISPKHEVEDEVVSDSDVESVATPTKARQERPISIPTSTQRPRPQYPRSIGATGVTAEADDEDEDGFEVMQVSETKATQRRVQAKNKGGPVALPRDWTDPNTPLKLTPLRSIPNLPYKQNWSVNVLAVVASLSEIEPSHMPPHHTQRTARLVDPSTSKQVILTVFLDAEAFNPKIGSVILLVGVKNHRFDGGCLKKYISDKPKPGSRWWFEEPRQFDWCDVDGLKQWWEQSGLQGVAVDGS</sequence>
<protein>
    <recommendedName>
        <fullName evidence="4">Cyclin-like F-box</fullName>
    </recommendedName>
</protein>
<evidence type="ECO:0008006" key="4">
    <source>
        <dbReference type="Google" id="ProtNLM"/>
    </source>
</evidence>
<name>A0A135SKE9_9PEZI</name>
<evidence type="ECO:0000313" key="2">
    <source>
        <dbReference type="EMBL" id="KXH36400.1"/>
    </source>
</evidence>
<dbReference type="InterPro" id="IPR012340">
    <property type="entry name" value="NA-bd_OB-fold"/>
</dbReference>